<dbReference type="EMBL" id="BGZK01001055">
    <property type="protein sequence ID" value="GBP69873.1"/>
    <property type="molecule type" value="Genomic_DNA"/>
</dbReference>
<reference evidence="1 2" key="1">
    <citation type="journal article" date="2019" name="Commun. Biol.">
        <title>The bagworm genome reveals a unique fibroin gene that provides high tensile strength.</title>
        <authorList>
            <person name="Kono N."/>
            <person name="Nakamura H."/>
            <person name="Ohtoshi R."/>
            <person name="Tomita M."/>
            <person name="Numata K."/>
            <person name="Arakawa K."/>
        </authorList>
    </citation>
    <scope>NUCLEOTIDE SEQUENCE [LARGE SCALE GENOMIC DNA]</scope>
</reference>
<comment type="caution">
    <text evidence="1">The sequence shown here is derived from an EMBL/GenBank/DDBJ whole genome shotgun (WGS) entry which is preliminary data.</text>
</comment>
<protein>
    <submittedName>
        <fullName evidence="1">Uncharacterized protein</fullName>
    </submittedName>
</protein>
<evidence type="ECO:0000313" key="2">
    <source>
        <dbReference type="Proteomes" id="UP000299102"/>
    </source>
</evidence>
<organism evidence="1 2">
    <name type="scientific">Eumeta variegata</name>
    <name type="common">Bagworm moth</name>
    <name type="synonym">Eumeta japonica</name>
    <dbReference type="NCBI Taxonomy" id="151549"/>
    <lineage>
        <taxon>Eukaryota</taxon>
        <taxon>Metazoa</taxon>
        <taxon>Ecdysozoa</taxon>
        <taxon>Arthropoda</taxon>
        <taxon>Hexapoda</taxon>
        <taxon>Insecta</taxon>
        <taxon>Pterygota</taxon>
        <taxon>Neoptera</taxon>
        <taxon>Endopterygota</taxon>
        <taxon>Lepidoptera</taxon>
        <taxon>Glossata</taxon>
        <taxon>Ditrysia</taxon>
        <taxon>Tineoidea</taxon>
        <taxon>Psychidae</taxon>
        <taxon>Oiketicinae</taxon>
        <taxon>Eumeta</taxon>
    </lineage>
</organism>
<dbReference type="AlphaFoldDB" id="A0A4C1Y3D7"/>
<sequence length="74" mass="8287">MALKDKKALLKPSFTVSPSNFKSGQVTLADDKRSDRLLTTVSEEHGLRVKNEYQGSYIFSIRVQPPSESQFARG</sequence>
<gene>
    <name evidence="1" type="ORF">EVAR_49453_1</name>
</gene>
<proteinExistence type="predicted"/>
<dbReference type="Proteomes" id="UP000299102">
    <property type="component" value="Unassembled WGS sequence"/>
</dbReference>
<accession>A0A4C1Y3D7</accession>
<evidence type="ECO:0000313" key="1">
    <source>
        <dbReference type="EMBL" id="GBP69873.1"/>
    </source>
</evidence>
<keyword evidence="2" id="KW-1185">Reference proteome</keyword>
<name>A0A4C1Y3D7_EUMVA</name>